<evidence type="ECO:0000313" key="2">
    <source>
        <dbReference type="EMBL" id="KAK2142365.1"/>
    </source>
</evidence>
<evidence type="ECO:0000313" key="3">
    <source>
        <dbReference type="Proteomes" id="UP001208570"/>
    </source>
</evidence>
<protein>
    <submittedName>
        <fullName evidence="2">Uncharacterized protein</fullName>
    </submittedName>
</protein>
<dbReference type="EMBL" id="JAODUP010000965">
    <property type="protein sequence ID" value="KAK2142365.1"/>
    <property type="molecule type" value="Genomic_DNA"/>
</dbReference>
<organism evidence="2 3">
    <name type="scientific">Paralvinella palmiformis</name>
    <dbReference type="NCBI Taxonomy" id="53620"/>
    <lineage>
        <taxon>Eukaryota</taxon>
        <taxon>Metazoa</taxon>
        <taxon>Spiralia</taxon>
        <taxon>Lophotrochozoa</taxon>
        <taxon>Annelida</taxon>
        <taxon>Polychaeta</taxon>
        <taxon>Sedentaria</taxon>
        <taxon>Canalipalpata</taxon>
        <taxon>Terebellida</taxon>
        <taxon>Terebelliformia</taxon>
        <taxon>Alvinellidae</taxon>
        <taxon>Paralvinella</taxon>
    </lineage>
</organism>
<evidence type="ECO:0000256" key="1">
    <source>
        <dbReference type="SAM" id="Phobius"/>
    </source>
</evidence>
<feature type="transmembrane region" description="Helical" evidence="1">
    <location>
        <begin position="76"/>
        <end position="96"/>
    </location>
</feature>
<keyword evidence="1" id="KW-0812">Transmembrane</keyword>
<dbReference type="AlphaFoldDB" id="A0AAD9IY01"/>
<gene>
    <name evidence="2" type="ORF">LSH36_965g01009</name>
</gene>
<reference evidence="2" key="1">
    <citation type="journal article" date="2023" name="Mol. Biol. Evol.">
        <title>Third-Generation Sequencing Reveals the Adaptive Role of the Epigenome in Three Deep-Sea Polychaetes.</title>
        <authorList>
            <person name="Perez M."/>
            <person name="Aroh O."/>
            <person name="Sun Y."/>
            <person name="Lan Y."/>
            <person name="Juniper S.K."/>
            <person name="Young C.R."/>
            <person name="Angers B."/>
            <person name="Qian P.Y."/>
        </authorList>
    </citation>
    <scope>NUCLEOTIDE SEQUENCE</scope>
    <source>
        <strain evidence="2">P08H-3</strain>
    </source>
</reference>
<keyword evidence="1" id="KW-0472">Membrane</keyword>
<proteinExistence type="predicted"/>
<comment type="caution">
    <text evidence="2">The sequence shown here is derived from an EMBL/GenBank/DDBJ whole genome shotgun (WGS) entry which is preliminary data.</text>
</comment>
<feature type="transmembrane region" description="Helical" evidence="1">
    <location>
        <begin position="35"/>
        <end position="56"/>
    </location>
</feature>
<dbReference type="Proteomes" id="UP001208570">
    <property type="component" value="Unassembled WGS sequence"/>
</dbReference>
<accession>A0AAD9IY01</accession>
<keyword evidence="3" id="KW-1185">Reference proteome</keyword>
<sequence length="116" mass="13349">MEETFELNYHQLAHPYPCGKTDICTRLRNMAVESYLIFAFVSCIFNPYFGVLAVYFSMKSKQVKGGKARFFSDMAYGFAFVGIIVSIIVIVELYAFRTFPESAYFDRDQLIRTSTS</sequence>
<keyword evidence="1" id="KW-1133">Transmembrane helix</keyword>
<name>A0AAD9IY01_9ANNE</name>